<evidence type="ECO:0000313" key="2">
    <source>
        <dbReference type="Proteomes" id="UP001181693"/>
    </source>
</evidence>
<organism evidence="1 2">
    <name type="scientific">Pyxicephalus adspersus</name>
    <name type="common">African bullfrog</name>
    <dbReference type="NCBI Taxonomy" id="30357"/>
    <lineage>
        <taxon>Eukaryota</taxon>
        <taxon>Metazoa</taxon>
        <taxon>Chordata</taxon>
        <taxon>Craniata</taxon>
        <taxon>Vertebrata</taxon>
        <taxon>Euteleostomi</taxon>
        <taxon>Amphibia</taxon>
        <taxon>Batrachia</taxon>
        <taxon>Anura</taxon>
        <taxon>Neobatrachia</taxon>
        <taxon>Ranoidea</taxon>
        <taxon>Pyxicephalidae</taxon>
        <taxon>Pyxicephalinae</taxon>
        <taxon>Pyxicephalus</taxon>
    </lineage>
</organism>
<sequence>MTAIDLHSPTSVTNSQPTTVAVLFMTLHFFPTASLDCSGARPQRPDPVIQTLPGITSACNMTPNSDFSDRQYARYNIRSIESLKNTSTSAVAIVSSM</sequence>
<dbReference type="EMBL" id="DYDO01000006">
    <property type="protein sequence ID" value="DBA23506.1"/>
    <property type="molecule type" value="Genomic_DNA"/>
</dbReference>
<dbReference type="Proteomes" id="UP001181693">
    <property type="component" value="Unassembled WGS sequence"/>
</dbReference>
<comment type="caution">
    <text evidence="1">The sequence shown here is derived from an EMBL/GenBank/DDBJ whole genome shotgun (WGS) entry which is preliminary data.</text>
</comment>
<accession>A0AAV2ZY51</accession>
<gene>
    <name evidence="1" type="ORF">GDO54_014417</name>
</gene>
<dbReference type="AlphaFoldDB" id="A0AAV2ZY51"/>
<proteinExistence type="predicted"/>
<keyword evidence="2" id="KW-1185">Reference proteome</keyword>
<evidence type="ECO:0000313" key="1">
    <source>
        <dbReference type="EMBL" id="DBA23506.1"/>
    </source>
</evidence>
<protein>
    <submittedName>
        <fullName evidence="1">Uncharacterized protein</fullName>
    </submittedName>
</protein>
<name>A0AAV2ZY51_PYXAD</name>
<reference evidence="1" key="1">
    <citation type="thesis" date="2020" institute="ProQuest LLC" country="789 East Eisenhower Parkway, Ann Arbor, MI, USA">
        <title>Comparative Genomics and Chromosome Evolution.</title>
        <authorList>
            <person name="Mudd A.B."/>
        </authorList>
    </citation>
    <scope>NUCLEOTIDE SEQUENCE</scope>
    <source>
        <strain evidence="1">1538</strain>
        <tissue evidence="1">Blood</tissue>
    </source>
</reference>